<evidence type="ECO:0000256" key="3">
    <source>
        <dbReference type="ARBA" id="ARBA00022692"/>
    </source>
</evidence>
<keyword evidence="3 6" id="KW-0812">Transmembrane</keyword>
<gene>
    <name evidence="7" type="ORF">N7Z68_19345</name>
</gene>
<keyword evidence="5 6" id="KW-0472">Membrane</keyword>
<dbReference type="SUPFAM" id="SSF140478">
    <property type="entry name" value="LemA-like"/>
    <property type="match status" value="1"/>
</dbReference>
<evidence type="ECO:0000313" key="7">
    <source>
        <dbReference type="EMBL" id="MDE5415506.1"/>
    </source>
</evidence>
<comment type="caution">
    <text evidence="7">The sequence shown here is derived from an EMBL/GenBank/DDBJ whole genome shotgun (WGS) entry which is preliminary data.</text>
</comment>
<dbReference type="Proteomes" id="UP001148125">
    <property type="component" value="Unassembled WGS sequence"/>
</dbReference>
<dbReference type="Gene3D" id="1.20.1440.20">
    <property type="entry name" value="LemA-like domain"/>
    <property type="match status" value="1"/>
</dbReference>
<dbReference type="EMBL" id="JAOTPO010000017">
    <property type="protein sequence ID" value="MDE5415506.1"/>
    <property type="molecule type" value="Genomic_DNA"/>
</dbReference>
<evidence type="ECO:0000256" key="2">
    <source>
        <dbReference type="ARBA" id="ARBA00008854"/>
    </source>
</evidence>
<dbReference type="RefSeq" id="WP_275120109.1">
    <property type="nucleotide sequence ID" value="NZ_JAOTPO010000017.1"/>
</dbReference>
<comment type="similarity">
    <text evidence="2">Belongs to the LemA family.</text>
</comment>
<keyword evidence="8" id="KW-1185">Reference proteome</keyword>
<dbReference type="InterPro" id="IPR007156">
    <property type="entry name" value="MamQ_LemA"/>
</dbReference>
<dbReference type="PANTHER" id="PTHR34478:SF2">
    <property type="entry name" value="MEMBRANE PROTEIN"/>
    <property type="match status" value="1"/>
</dbReference>
<dbReference type="Pfam" id="PF04011">
    <property type="entry name" value="LemA"/>
    <property type="match status" value="1"/>
</dbReference>
<evidence type="ECO:0000256" key="5">
    <source>
        <dbReference type="ARBA" id="ARBA00023136"/>
    </source>
</evidence>
<keyword evidence="4 6" id="KW-1133">Transmembrane helix</keyword>
<name>A0ABT5VJ75_9BACI</name>
<evidence type="ECO:0000256" key="1">
    <source>
        <dbReference type="ARBA" id="ARBA00004167"/>
    </source>
</evidence>
<protein>
    <submittedName>
        <fullName evidence="7">LemA family protein</fullName>
    </submittedName>
</protein>
<reference evidence="7" key="1">
    <citation type="submission" date="2024-05" db="EMBL/GenBank/DDBJ databases">
        <title>Alkalihalobacillus sp. strain MEB203 novel alkaliphilic bacterium from Lonar Lake, India.</title>
        <authorList>
            <person name="Joshi A."/>
            <person name="Thite S."/>
            <person name="Mengade P."/>
        </authorList>
    </citation>
    <scope>NUCLEOTIDE SEQUENCE</scope>
    <source>
        <strain evidence="7">MEB 203</strain>
    </source>
</reference>
<evidence type="ECO:0000256" key="4">
    <source>
        <dbReference type="ARBA" id="ARBA00022989"/>
    </source>
</evidence>
<evidence type="ECO:0000256" key="6">
    <source>
        <dbReference type="SAM" id="Phobius"/>
    </source>
</evidence>
<evidence type="ECO:0000313" key="8">
    <source>
        <dbReference type="Proteomes" id="UP001148125"/>
    </source>
</evidence>
<proteinExistence type="inferred from homology"/>
<accession>A0ABT5VJ75</accession>
<comment type="subcellular location">
    <subcellularLocation>
        <location evidence="1">Membrane</location>
        <topology evidence="1">Single-pass membrane protein</topology>
    </subcellularLocation>
</comment>
<dbReference type="PANTHER" id="PTHR34478">
    <property type="entry name" value="PROTEIN LEMA"/>
    <property type="match status" value="1"/>
</dbReference>
<feature type="transmembrane region" description="Helical" evidence="6">
    <location>
        <begin position="6"/>
        <end position="25"/>
    </location>
</feature>
<organism evidence="7 8">
    <name type="scientific">Alkalihalobacterium chitinilyticum</name>
    <dbReference type="NCBI Taxonomy" id="2980103"/>
    <lineage>
        <taxon>Bacteria</taxon>
        <taxon>Bacillati</taxon>
        <taxon>Bacillota</taxon>
        <taxon>Bacilli</taxon>
        <taxon>Bacillales</taxon>
        <taxon>Bacillaceae</taxon>
        <taxon>Alkalihalobacterium</taxon>
    </lineage>
</organism>
<sequence length="194" mass="22000">MTTLIVVLLLIAILIPVSVIIYLWLSYNKLVRHEQYVKTAWSNIDNQLDAKYRILTNVVQMFELGSDREKDFVESALLARKGLTSKSVKEKAVANENVNSLLPQMSMLMEAYPNSNVAHSLKDAMASIKQAEEKITYARTGYNGGVENYNILIRSFPTNLIASKFGHTPKESFSITEEERKVYNHLSVNDVRSK</sequence>
<dbReference type="InterPro" id="IPR023353">
    <property type="entry name" value="LemA-like_dom_sf"/>
</dbReference>